<accession>A0A964V3G8</accession>
<organism evidence="1 2">
    <name type="scientific">Candidatus Fonsibacter lacus</name>
    <dbReference type="NCBI Taxonomy" id="2576439"/>
    <lineage>
        <taxon>Bacteria</taxon>
        <taxon>Pseudomonadati</taxon>
        <taxon>Pseudomonadota</taxon>
        <taxon>Alphaproteobacteria</taxon>
        <taxon>Candidatus Pelagibacterales</taxon>
        <taxon>Candidatus Pelagibacterales incertae sedis</taxon>
        <taxon>Candidatus Fonsibacter</taxon>
    </lineage>
</organism>
<name>A0A964V3G8_9PROT</name>
<comment type="caution">
    <text evidence="1">The sequence shown here is derived from an EMBL/GenBank/DDBJ whole genome shotgun (WGS) entry which is preliminary data.</text>
</comment>
<proteinExistence type="predicted"/>
<dbReference type="AlphaFoldDB" id="A0A964V3G8"/>
<sequence>MTGLESVIFGCLSQFVDFDGRLPFRQAGGVAVVAERPQHFDLGWGGGGVTVAGRGGLAAHPFHFLHFFPAGAFPCGVDPISQCSADGAGFGVLDVAGGVDATVGSFLVGMADSDGQGVGMVAVHGRMEQHRMIVHANNFGMNSAVGMRRPEQGQPFLDGGVGGQIERHSRIPSLSV</sequence>
<protein>
    <submittedName>
        <fullName evidence="1">Uncharacterized protein</fullName>
    </submittedName>
</protein>
<feature type="non-terminal residue" evidence="1">
    <location>
        <position position="176"/>
    </location>
</feature>
<reference evidence="1" key="1">
    <citation type="submission" date="2018-10" db="EMBL/GenBank/DDBJ databases">
        <title>Iterative Subtractive Binning of Freshwater Chronoseries Metagenomes Recovers Nearly Complete Genomes from over Four Hundred Novel Species.</title>
        <authorList>
            <person name="Rodriguez-R L.M."/>
            <person name="Tsementzi D."/>
            <person name="Luo C."/>
            <person name="Konstantinidis K.T."/>
        </authorList>
    </citation>
    <scope>NUCLEOTIDE SEQUENCE</scope>
    <source>
        <strain evidence="1">WB7_6_001</strain>
    </source>
</reference>
<evidence type="ECO:0000313" key="2">
    <source>
        <dbReference type="Proteomes" id="UP000713222"/>
    </source>
</evidence>
<dbReference type="Proteomes" id="UP000713222">
    <property type="component" value="Unassembled WGS sequence"/>
</dbReference>
<dbReference type="EMBL" id="RGET01000160">
    <property type="protein sequence ID" value="NBN88541.1"/>
    <property type="molecule type" value="Genomic_DNA"/>
</dbReference>
<gene>
    <name evidence="1" type="ORF">EBV32_05600</name>
</gene>
<evidence type="ECO:0000313" key="1">
    <source>
        <dbReference type="EMBL" id="NBN88541.1"/>
    </source>
</evidence>